<feature type="binding site" evidence="8">
    <location>
        <begin position="54"/>
        <end position="56"/>
    </location>
    <ligand>
        <name>NAD(+)</name>
        <dbReference type="ChEBI" id="CHEBI:57540"/>
    </ligand>
</feature>
<keyword evidence="3 6" id="KW-0479">Metal-binding</keyword>
<feature type="binding site" evidence="8">
    <location>
        <begin position="244"/>
        <end position="246"/>
    </location>
    <ligand>
        <name>NAD(+)</name>
        <dbReference type="ChEBI" id="CHEBI:57540"/>
    </ligand>
</feature>
<proteinExistence type="inferred from homology"/>
<dbReference type="GO" id="GO:0070403">
    <property type="term" value="F:NAD+ binding"/>
    <property type="evidence" value="ECO:0007669"/>
    <property type="project" value="UniProtKB-UniRule"/>
</dbReference>
<feature type="binding site" evidence="8">
    <location>
        <begin position="126"/>
        <end position="129"/>
    </location>
    <ligand>
        <name>NAD(+)</name>
        <dbReference type="ChEBI" id="CHEBI:57540"/>
    </ligand>
</feature>
<feature type="compositionally biased region" description="Basic and acidic residues" evidence="11">
    <location>
        <begin position="295"/>
        <end position="317"/>
    </location>
</feature>
<feature type="domain" description="Deacetylase sirtuin-type" evidence="12">
    <location>
        <begin position="16"/>
        <end position="278"/>
    </location>
</feature>
<feature type="active site" description="Proton acceptor" evidence="7 10">
    <location>
        <position position="146"/>
    </location>
</feature>
<dbReference type="SUPFAM" id="SSF52467">
    <property type="entry name" value="DHS-like NAD/FAD-binding domain"/>
    <property type="match status" value="1"/>
</dbReference>
<keyword evidence="14" id="KW-1185">Reference proteome</keyword>
<evidence type="ECO:0000313" key="13">
    <source>
        <dbReference type="EMBL" id="KAJ6446944.1"/>
    </source>
</evidence>
<feature type="binding site" evidence="8">
    <location>
        <begin position="44"/>
        <end position="48"/>
    </location>
    <ligand>
        <name>NAD(+)</name>
        <dbReference type="ChEBI" id="CHEBI:57540"/>
    </ligand>
</feature>
<comment type="similarity">
    <text evidence="1 6">Belongs to the sirtuin family. Class I subfamily.</text>
</comment>
<comment type="cofactor">
    <cofactor evidence="9">
        <name>Zn(2+)</name>
        <dbReference type="ChEBI" id="CHEBI:29105"/>
    </cofactor>
    <text evidence="9">Binds 1 zinc ion per subunit.</text>
</comment>
<dbReference type="AlphaFoldDB" id="A0AB34G763"/>
<comment type="catalytic activity">
    <reaction evidence="6">
        <text>N(6)-acetyl-L-lysyl-[protein] + NAD(+) + H2O = 2''-O-acetyl-ADP-D-ribose + nicotinamide + L-lysyl-[protein]</text>
        <dbReference type="Rhea" id="RHEA:43636"/>
        <dbReference type="Rhea" id="RHEA-COMP:9752"/>
        <dbReference type="Rhea" id="RHEA-COMP:10731"/>
        <dbReference type="ChEBI" id="CHEBI:15377"/>
        <dbReference type="ChEBI" id="CHEBI:17154"/>
        <dbReference type="ChEBI" id="CHEBI:29969"/>
        <dbReference type="ChEBI" id="CHEBI:57540"/>
        <dbReference type="ChEBI" id="CHEBI:61930"/>
        <dbReference type="ChEBI" id="CHEBI:83767"/>
        <dbReference type="EC" id="2.3.1.286"/>
    </reaction>
</comment>
<dbReference type="InterPro" id="IPR003000">
    <property type="entry name" value="Sirtuin"/>
</dbReference>
<accession>A0AB34G763</accession>
<evidence type="ECO:0000256" key="7">
    <source>
        <dbReference type="PIRSR" id="PIRSR037938-1"/>
    </source>
</evidence>
<dbReference type="InterPro" id="IPR050134">
    <property type="entry name" value="NAD-dep_sirtuin_deacylases"/>
</dbReference>
<evidence type="ECO:0000259" key="12">
    <source>
        <dbReference type="PROSITE" id="PS50305"/>
    </source>
</evidence>
<feature type="region of interest" description="Disordered" evidence="11">
    <location>
        <begin position="293"/>
        <end position="428"/>
    </location>
</feature>
<feature type="binding site" evidence="8">
    <location>
        <begin position="220"/>
        <end position="221"/>
    </location>
    <ligand>
        <name>NAD(+)</name>
        <dbReference type="ChEBI" id="CHEBI:57540"/>
    </ligand>
</feature>
<dbReference type="PROSITE" id="PS50305">
    <property type="entry name" value="SIRTUIN"/>
    <property type="match status" value="1"/>
</dbReference>
<dbReference type="InterPro" id="IPR026590">
    <property type="entry name" value="Ssirtuin_cat_dom"/>
</dbReference>
<dbReference type="PANTHER" id="PTHR11085">
    <property type="entry name" value="NAD-DEPENDENT PROTEIN DEACYLASE SIRTUIN-5, MITOCHONDRIAL-RELATED"/>
    <property type="match status" value="1"/>
</dbReference>
<dbReference type="Gene3D" id="3.40.50.1220">
    <property type="entry name" value="TPP-binding domain"/>
    <property type="match status" value="1"/>
</dbReference>
<evidence type="ECO:0000256" key="8">
    <source>
        <dbReference type="PIRSR" id="PIRSR037938-2"/>
    </source>
</evidence>
<feature type="compositionally biased region" description="Basic and acidic residues" evidence="11">
    <location>
        <begin position="368"/>
        <end position="385"/>
    </location>
</feature>
<dbReference type="GO" id="GO:0008270">
    <property type="term" value="F:zinc ion binding"/>
    <property type="evidence" value="ECO:0007669"/>
    <property type="project" value="UniProtKB-UniRule"/>
</dbReference>
<evidence type="ECO:0000256" key="10">
    <source>
        <dbReference type="PROSITE-ProRule" id="PRU00236"/>
    </source>
</evidence>
<feature type="binding site" evidence="9 10">
    <location>
        <position position="157"/>
    </location>
    <ligand>
        <name>Zn(2+)</name>
        <dbReference type="ChEBI" id="CHEBI:29105"/>
    </ligand>
</feature>
<evidence type="ECO:0000256" key="3">
    <source>
        <dbReference type="ARBA" id="ARBA00022723"/>
    </source>
</evidence>
<dbReference type="InterPro" id="IPR026591">
    <property type="entry name" value="Sirtuin_cat_small_dom_sf"/>
</dbReference>
<protein>
    <recommendedName>
        <fullName evidence="6">NAD-dependent protein deacetylase</fullName>
        <ecNumber evidence="6">2.3.1.286</ecNumber>
    </recommendedName>
</protein>
<dbReference type="GO" id="GO:0017136">
    <property type="term" value="F:histone deacetylase activity, NAD-dependent"/>
    <property type="evidence" value="ECO:0007669"/>
    <property type="project" value="InterPro"/>
</dbReference>
<comment type="caution">
    <text evidence="13">The sequence shown here is derived from an EMBL/GenBank/DDBJ whole genome shotgun (WGS) entry which is preliminary data.</text>
</comment>
<feature type="compositionally biased region" description="Basic and acidic residues" evidence="11">
    <location>
        <begin position="413"/>
        <end position="428"/>
    </location>
</feature>
<dbReference type="PANTHER" id="PTHR11085:SF6">
    <property type="entry name" value="NAD-DEPENDENT PROTEIN DEACETYLASE SIRTUIN-2"/>
    <property type="match status" value="1"/>
</dbReference>
<evidence type="ECO:0000256" key="9">
    <source>
        <dbReference type="PIRSR" id="PIRSR037938-3"/>
    </source>
</evidence>
<sequence>MGQDESTILDESVAPQTLSARNLSAVAEYIKGAGKRKIVVLTGAGISTAAGIPDFRSPKTGLYSNLARLNLPYAEAVFDIDYFRQHPEPFYVLAQELYPGRFHPTVSHAFIALLARRGLLQMLFTQNIDCLERRAGVPADRIVEAHGSFATQRCIECKKEFPDEDMHNHVTRGEVPHCADASCRGTVKPDIVFFGESLPRAFSEKSHHTAMADLVLIIGTSLTVYPFAGLPEMAREGMPRVLFNMERVGHLGSRADDVIQLGAIDDGIRKLADELGWRDELEELWRSLVGEEEAERQLRSQKRHEEEVEEEVQKLTEEVEAVLTFDESDTSDTNTKHGTSNDTTTDETQQSKGDDQSSRPEQSGPAVDKTEQHDNTAELPRRGEEPSEPTAITTGDARYEDEETAPQPPKMATAKDETHEDKDKPLLP</sequence>
<dbReference type="EMBL" id="JAQHRD010000001">
    <property type="protein sequence ID" value="KAJ6446944.1"/>
    <property type="molecule type" value="Genomic_DNA"/>
</dbReference>
<feature type="compositionally biased region" description="Polar residues" evidence="11">
    <location>
        <begin position="331"/>
        <end position="351"/>
    </location>
</feature>
<evidence type="ECO:0000256" key="1">
    <source>
        <dbReference type="ARBA" id="ARBA00006924"/>
    </source>
</evidence>
<evidence type="ECO:0000256" key="2">
    <source>
        <dbReference type="ARBA" id="ARBA00022679"/>
    </source>
</evidence>
<evidence type="ECO:0000313" key="14">
    <source>
        <dbReference type="Proteomes" id="UP001163105"/>
    </source>
</evidence>
<evidence type="ECO:0000256" key="5">
    <source>
        <dbReference type="ARBA" id="ARBA00023027"/>
    </source>
</evidence>
<feature type="binding site" evidence="9 10">
    <location>
        <position position="183"/>
    </location>
    <ligand>
        <name>Zn(2+)</name>
        <dbReference type="ChEBI" id="CHEBI:29105"/>
    </ligand>
</feature>
<evidence type="ECO:0000256" key="6">
    <source>
        <dbReference type="PIRNR" id="PIRNR037938"/>
    </source>
</evidence>
<organism evidence="13 14">
    <name type="scientific">Purpureocillium lavendulum</name>
    <dbReference type="NCBI Taxonomy" id="1247861"/>
    <lineage>
        <taxon>Eukaryota</taxon>
        <taxon>Fungi</taxon>
        <taxon>Dikarya</taxon>
        <taxon>Ascomycota</taxon>
        <taxon>Pezizomycotina</taxon>
        <taxon>Sordariomycetes</taxon>
        <taxon>Hypocreomycetidae</taxon>
        <taxon>Hypocreales</taxon>
        <taxon>Ophiocordycipitaceae</taxon>
        <taxon>Purpureocillium</taxon>
    </lineage>
</organism>
<dbReference type="CDD" id="cd01408">
    <property type="entry name" value="SIRT1"/>
    <property type="match status" value="1"/>
</dbReference>
<evidence type="ECO:0000256" key="11">
    <source>
        <dbReference type="SAM" id="MobiDB-lite"/>
    </source>
</evidence>
<dbReference type="Gene3D" id="3.30.1600.10">
    <property type="entry name" value="SIR2/SIRT2 'Small Domain"/>
    <property type="match status" value="1"/>
</dbReference>
<dbReference type="InterPro" id="IPR017328">
    <property type="entry name" value="Sirtuin_class_I"/>
</dbReference>
<dbReference type="GO" id="GO:0005634">
    <property type="term" value="C:nucleus"/>
    <property type="evidence" value="ECO:0007669"/>
    <property type="project" value="TreeGrafter"/>
</dbReference>
<keyword evidence="5 6" id="KW-0520">NAD</keyword>
<feature type="binding site" evidence="9 10">
    <location>
        <position position="154"/>
    </location>
    <ligand>
        <name>Zn(2+)</name>
        <dbReference type="ChEBI" id="CHEBI:29105"/>
    </ligand>
</feature>
<dbReference type="InterPro" id="IPR029035">
    <property type="entry name" value="DHS-like_NAD/FAD-binding_dom"/>
</dbReference>
<dbReference type="Pfam" id="PF02146">
    <property type="entry name" value="SIR2"/>
    <property type="match status" value="1"/>
</dbReference>
<keyword evidence="4 6" id="KW-0862">Zinc</keyword>
<dbReference type="PIRSF" id="PIRSF037938">
    <property type="entry name" value="SIR2_euk"/>
    <property type="match status" value="1"/>
</dbReference>
<gene>
    <name evidence="13" type="primary">SIR2</name>
    <name evidence="13" type="ORF">O9K51_01719</name>
</gene>
<reference evidence="13" key="1">
    <citation type="submission" date="2023-01" db="EMBL/GenBank/DDBJ databases">
        <title>The growth and conidiation of Purpureocillium lavendulum are regulated by nitrogen source and histone H3K14 acetylation.</title>
        <authorList>
            <person name="Tang P."/>
            <person name="Han J."/>
            <person name="Zhang C."/>
            <person name="Tang P."/>
            <person name="Qi F."/>
            <person name="Zhang K."/>
            <person name="Liang L."/>
        </authorList>
    </citation>
    <scope>NUCLEOTIDE SEQUENCE</scope>
    <source>
        <strain evidence="13">YMF1.00683</strain>
    </source>
</reference>
<dbReference type="Proteomes" id="UP001163105">
    <property type="component" value="Unassembled WGS sequence"/>
</dbReference>
<evidence type="ECO:0000256" key="4">
    <source>
        <dbReference type="ARBA" id="ARBA00022833"/>
    </source>
</evidence>
<keyword evidence="2 6" id="KW-0808">Transferase</keyword>
<feature type="binding site" evidence="9 10">
    <location>
        <position position="178"/>
    </location>
    <ligand>
        <name>Zn(2+)</name>
        <dbReference type="ChEBI" id="CHEBI:29105"/>
    </ligand>
</feature>
<dbReference type="EC" id="2.3.1.286" evidence="6"/>
<name>A0AB34G763_9HYPO</name>